<dbReference type="PATRIC" id="fig|322095.3.peg.2101"/>
<reference evidence="2" key="1">
    <citation type="submission" date="2016-01" db="EMBL/GenBank/DDBJ databases">
        <authorList>
            <person name="Mitreva M."/>
            <person name="Pepin K.H."/>
            <person name="Mihindukulasuriya K.A."/>
            <person name="Fulton R."/>
            <person name="Fronick C."/>
            <person name="O'Laughlin M."/>
            <person name="Miner T."/>
            <person name="Herter B."/>
            <person name="Rosa B.A."/>
            <person name="Cordes M."/>
            <person name="Tomlinson C."/>
            <person name="Wollam A."/>
            <person name="Palsikar V.B."/>
            <person name="Mardis E.R."/>
            <person name="Wilson R.K."/>
        </authorList>
    </citation>
    <scope>NUCLEOTIDE SEQUENCE [LARGE SCALE GENOMIC DNA]</scope>
    <source>
        <strain evidence="2">KA00683</strain>
    </source>
</reference>
<dbReference type="Gene3D" id="2.10.109.10">
    <property type="entry name" value="Umud Fragment, subunit A"/>
    <property type="match status" value="1"/>
</dbReference>
<dbReference type="STRING" id="322095.HMPREF3185_02131"/>
<dbReference type="AlphaFoldDB" id="A0A134AZY1"/>
<dbReference type="OrthoDB" id="3831186at2"/>
<proteinExistence type="predicted"/>
<evidence type="ECO:0000313" key="2">
    <source>
        <dbReference type="Proteomes" id="UP000070224"/>
    </source>
</evidence>
<evidence type="ECO:0008006" key="3">
    <source>
        <dbReference type="Google" id="ProtNLM"/>
    </source>
</evidence>
<comment type="caution">
    <text evidence="1">The sequence shown here is derived from an EMBL/GenBank/DDBJ whole genome shotgun (WGS) entry which is preliminary data.</text>
</comment>
<evidence type="ECO:0000313" key="1">
    <source>
        <dbReference type="EMBL" id="KXB73245.1"/>
    </source>
</evidence>
<dbReference type="RefSeq" id="WP_060936136.1">
    <property type="nucleotide sequence ID" value="NZ_KQ960466.1"/>
</dbReference>
<sequence length="340" mass="38540">MSSEITIGQIVLNGILQHEGTTISALGVRLGLERSQALYDINNGKTQGISIKMANRIKATFPHYNRSWLLSGEGDMLVDNSCITPLREAYNYLRFCGVVHSQMDIAEALKKDKSAVLKAISGIPRFLTRGFVSSFNAAFGGIFNEAYLLRGEGTLLNDPESSVSERELREACEEELSILGSRTLLQLPVIPAMMEAGIGRGILYDREDVRDSEDVYAAYASMPVFLDREASHRYQLFCVRDDSMMDDTRDSLCIGDILLCREVFREDWTHGLIGRYPNVVVVTEEGILLRRLTKHDRKQETIFLHPLNRRDEDRIIALQDVKAFFYVERLIERHLSAWSL</sequence>
<name>A0A134AZY1_9PORP</name>
<gene>
    <name evidence="1" type="ORF">HMPREF3185_02131</name>
</gene>
<keyword evidence="2" id="KW-1185">Reference proteome</keyword>
<dbReference type="Proteomes" id="UP000070224">
    <property type="component" value="Unassembled WGS sequence"/>
</dbReference>
<protein>
    <recommendedName>
        <fullName evidence="3">Peptidase S24/S26A/S26B/S26C domain-containing protein</fullName>
    </recommendedName>
</protein>
<dbReference type="EMBL" id="LSDK01000142">
    <property type="protein sequence ID" value="KXB73245.1"/>
    <property type="molecule type" value="Genomic_DNA"/>
</dbReference>
<organism evidence="1 2">
    <name type="scientific">Porphyromonas somerae</name>
    <dbReference type="NCBI Taxonomy" id="322095"/>
    <lineage>
        <taxon>Bacteria</taxon>
        <taxon>Pseudomonadati</taxon>
        <taxon>Bacteroidota</taxon>
        <taxon>Bacteroidia</taxon>
        <taxon>Bacteroidales</taxon>
        <taxon>Porphyromonadaceae</taxon>
        <taxon>Porphyromonas</taxon>
    </lineage>
</organism>
<accession>A0A134AZY1</accession>